<dbReference type="InterPro" id="IPR019199">
    <property type="entry name" value="Virulence_VapD/CRISPR_Cas2"/>
</dbReference>
<keyword evidence="4 9" id="KW-0479">Metal-binding</keyword>
<dbReference type="NCBIfam" id="TIGR01573">
    <property type="entry name" value="cas2"/>
    <property type="match status" value="1"/>
</dbReference>
<dbReference type="Pfam" id="PF09827">
    <property type="entry name" value="CRISPR_Cas2"/>
    <property type="match status" value="1"/>
</dbReference>
<evidence type="ECO:0000313" key="10">
    <source>
        <dbReference type="EMBL" id="SNS16399.1"/>
    </source>
</evidence>
<keyword evidence="3 9" id="KW-0540">Nuclease</keyword>
<dbReference type="GO" id="GO:0043571">
    <property type="term" value="P:maintenance of CRISPR repeat elements"/>
    <property type="evidence" value="ECO:0007669"/>
    <property type="project" value="UniProtKB-UniRule"/>
</dbReference>
<comment type="subunit">
    <text evidence="9">Homodimer, forms a heterotetramer with a Cas1 homodimer.</text>
</comment>
<dbReference type="SUPFAM" id="SSF143430">
    <property type="entry name" value="TTP0101/SSO1404-like"/>
    <property type="match status" value="1"/>
</dbReference>
<dbReference type="GO" id="GO:0046872">
    <property type="term" value="F:metal ion binding"/>
    <property type="evidence" value="ECO:0007669"/>
    <property type="project" value="UniProtKB-UniRule"/>
</dbReference>
<keyword evidence="11" id="KW-1185">Reference proteome</keyword>
<dbReference type="GO" id="GO:0051607">
    <property type="term" value="P:defense response to virus"/>
    <property type="evidence" value="ECO:0007669"/>
    <property type="project" value="UniProtKB-UniRule"/>
</dbReference>
<evidence type="ECO:0000256" key="4">
    <source>
        <dbReference type="ARBA" id="ARBA00022723"/>
    </source>
</evidence>
<dbReference type="GO" id="GO:0004521">
    <property type="term" value="F:RNA endonuclease activity"/>
    <property type="evidence" value="ECO:0007669"/>
    <property type="project" value="InterPro"/>
</dbReference>
<reference evidence="11" key="1">
    <citation type="submission" date="2017-06" db="EMBL/GenBank/DDBJ databases">
        <authorList>
            <person name="Varghese N."/>
            <person name="Submissions S."/>
        </authorList>
    </citation>
    <scope>NUCLEOTIDE SEQUENCE [LARGE SCALE GENOMIC DNA]</scope>
    <source>
        <strain evidence="11">5C</strain>
    </source>
</reference>
<gene>
    <name evidence="9" type="primary">cas2</name>
    <name evidence="10" type="ORF">SAMN06295967_104138</name>
</gene>
<keyword evidence="7 9" id="KW-0460">Magnesium</keyword>
<proteinExistence type="inferred from homology"/>
<dbReference type="AlphaFoldDB" id="A0A239C8W6"/>
<dbReference type="HAMAP" id="MF_01471">
    <property type="entry name" value="Cas2"/>
    <property type="match status" value="1"/>
</dbReference>
<feature type="binding site" evidence="9">
    <location>
        <position position="22"/>
    </location>
    <ligand>
        <name>Mg(2+)</name>
        <dbReference type="ChEBI" id="CHEBI:18420"/>
        <note>catalytic</note>
    </ligand>
</feature>
<evidence type="ECO:0000256" key="8">
    <source>
        <dbReference type="ARBA" id="ARBA00023118"/>
    </source>
</evidence>
<evidence type="ECO:0000256" key="9">
    <source>
        <dbReference type="HAMAP-Rule" id="MF_01471"/>
    </source>
</evidence>
<evidence type="ECO:0000256" key="7">
    <source>
        <dbReference type="ARBA" id="ARBA00022842"/>
    </source>
</evidence>
<dbReference type="EMBL" id="FZOK01000004">
    <property type="protein sequence ID" value="SNS16399.1"/>
    <property type="molecule type" value="Genomic_DNA"/>
</dbReference>
<organism evidence="10 11">
    <name type="scientific">Belliella buryatensis</name>
    <dbReference type="NCBI Taxonomy" id="1500549"/>
    <lineage>
        <taxon>Bacteria</taxon>
        <taxon>Pseudomonadati</taxon>
        <taxon>Bacteroidota</taxon>
        <taxon>Cytophagia</taxon>
        <taxon>Cytophagales</taxon>
        <taxon>Cyclobacteriaceae</taxon>
        <taxon>Belliella</taxon>
    </lineage>
</organism>
<dbReference type="EC" id="3.1.-.-" evidence="9"/>
<evidence type="ECO:0000256" key="1">
    <source>
        <dbReference type="ARBA" id="ARBA00001946"/>
    </source>
</evidence>
<evidence type="ECO:0000256" key="2">
    <source>
        <dbReference type="ARBA" id="ARBA00009959"/>
    </source>
</evidence>
<comment type="similarity">
    <text evidence="2 9">Belongs to the CRISPR-associated endoribonuclease Cas2 protein family.</text>
</comment>
<dbReference type="SMR" id="A0A239C8W6"/>
<keyword evidence="6 9" id="KW-0378">Hydrolase</keyword>
<protein>
    <recommendedName>
        <fullName evidence="9">CRISPR-associated endoribonuclease Cas2</fullName>
        <ecNumber evidence="9">3.1.-.-</ecNumber>
    </recommendedName>
</protein>
<comment type="cofactor">
    <cofactor evidence="1 9">
        <name>Mg(2+)</name>
        <dbReference type="ChEBI" id="CHEBI:18420"/>
    </cofactor>
</comment>
<dbReference type="GO" id="GO:0016787">
    <property type="term" value="F:hydrolase activity"/>
    <property type="evidence" value="ECO:0007669"/>
    <property type="project" value="UniProtKB-KW"/>
</dbReference>
<dbReference type="Proteomes" id="UP000198480">
    <property type="component" value="Unassembled WGS sequence"/>
</dbReference>
<name>A0A239C8W6_9BACT</name>
<dbReference type="InterPro" id="IPR021127">
    <property type="entry name" value="CRISPR_associated_Cas2"/>
</dbReference>
<keyword evidence="5 9" id="KW-0255">Endonuclease</keyword>
<sequence length="115" mass="13621">MDEKYFSRLNQYRSLWVLVFFDLPTETRKDRKVATSFRKKLLDDGFAMFQFSIYMRFCASRENADVHIKRTKKNLPPKGKVGIMSITDKQFGMMEVFFGTSKQETEPPSQQLELF</sequence>
<dbReference type="RefSeq" id="WP_014773650.1">
    <property type="nucleotide sequence ID" value="NZ_FZOK01000004.1"/>
</dbReference>
<evidence type="ECO:0000256" key="6">
    <source>
        <dbReference type="ARBA" id="ARBA00022801"/>
    </source>
</evidence>
<evidence type="ECO:0000256" key="3">
    <source>
        <dbReference type="ARBA" id="ARBA00022722"/>
    </source>
</evidence>
<evidence type="ECO:0000256" key="5">
    <source>
        <dbReference type="ARBA" id="ARBA00022759"/>
    </source>
</evidence>
<accession>A0A239C8W6</accession>
<evidence type="ECO:0000313" key="11">
    <source>
        <dbReference type="Proteomes" id="UP000198480"/>
    </source>
</evidence>
<dbReference type="OrthoDB" id="9791737at2"/>
<comment type="function">
    <text evidence="9">CRISPR (clustered regularly interspaced short palindromic repeat), is an adaptive immune system that provides protection against mobile genetic elements (viruses, transposable elements and conjugative plasmids). CRISPR clusters contain sequences complementary to antecedent mobile elements and target invading nucleic acids. CRISPR clusters are transcribed and processed into CRISPR RNA (crRNA). Functions as a ssRNA-specific endoribonuclease. Involved in the integration of spacer DNA into the CRISPR cassette.</text>
</comment>
<keyword evidence="8 9" id="KW-0051">Antiviral defense</keyword>